<evidence type="ECO:0000313" key="2">
    <source>
        <dbReference type="Proteomes" id="UP000266841"/>
    </source>
</evidence>
<proteinExistence type="predicted"/>
<comment type="caution">
    <text evidence="1">The sequence shown here is derived from an EMBL/GenBank/DDBJ whole genome shotgun (WGS) entry which is preliminary data.</text>
</comment>
<sequence>MMSAAFLARSAEAKMSVIALYRGTTGDPAGKKPGLGIKKECEE</sequence>
<protein>
    <submittedName>
        <fullName evidence="1">Uncharacterized protein</fullName>
    </submittedName>
</protein>
<accession>K0SWK5</accession>
<organism evidence="1 2">
    <name type="scientific">Thalassiosira oceanica</name>
    <name type="common">Marine diatom</name>
    <dbReference type="NCBI Taxonomy" id="159749"/>
    <lineage>
        <taxon>Eukaryota</taxon>
        <taxon>Sar</taxon>
        <taxon>Stramenopiles</taxon>
        <taxon>Ochrophyta</taxon>
        <taxon>Bacillariophyta</taxon>
        <taxon>Coscinodiscophyceae</taxon>
        <taxon>Thalassiosirophycidae</taxon>
        <taxon>Thalassiosirales</taxon>
        <taxon>Thalassiosiraceae</taxon>
        <taxon>Thalassiosira</taxon>
    </lineage>
</organism>
<dbReference type="Proteomes" id="UP000266841">
    <property type="component" value="Unassembled WGS sequence"/>
</dbReference>
<keyword evidence="2" id="KW-1185">Reference proteome</keyword>
<name>K0SWK5_THAOC</name>
<reference evidence="1 2" key="1">
    <citation type="journal article" date="2012" name="Genome Biol.">
        <title>Genome and low-iron response of an oceanic diatom adapted to chronic iron limitation.</title>
        <authorList>
            <person name="Lommer M."/>
            <person name="Specht M."/>
            <person name="Roy A.S."/>
            <person name="Kraemer L."/>
            <person name="Andreson R."/>
            <person name="Gutowska M.A."/>
            <person name="Wolf J."/>
            <person name="Bergner S.V."/>
            <person name="Schilhabel M.B."/>
            <person name="Klostermeier U.C."/>
            <person name="Beiko R.G."/>
            <person name="Rosenstiel P."/>
            <person name="Hippler M."/>
            <person name="Laroche J."/>
        </authorList>
    </citation>
    <scope>NUCLEOTIDE SEQUENCE [LARGE SCALE GENOMIC DNA]</scope>
    <source>
        <strain evidence="1 2">CCMP1005</strain>
    </source>
</reference>
<dbReference type="EMBL" id="AGNL01018736">
    <property type="protein sequence ID" value="EJK62622.1"/>
    <property type="molecule type" value="Genomic_DNA"/>
</dbReference>
<feature type="non-terminal residue" evidence="1">
    <location>
        <position position="43"/>
    </location>
</feature>
<evidence type="ECO:0000313" key="1">
    <source>
        <dbReference type="EMBL" id="EJK62622.1"/>
    </source>
</evidence>
<gene>
    <name evidence="1" type="ORF">THAOC_16756</name>
</gene>
<dbReference type="AlphaFoldDB" id="K0SWK5"/>